<feature type="domain" description="S1 motif" evidence="18">
    <location>
        <begin position="317"/>
        <end position="387"/>
    </location>
</feature>
<dbReference type="Pfam" id="PF24682">
    <property type="entry name" value="OB_RRP5"/>
    <property type="match status" value="1"/>
</dbReference>
<dbReference type="InterPro" id="IPR057300">
    <property type="entry name" value="OB_Rrp5"/>
</dbReference>
<keyword evidence="2" id="KW-1017">Isopeptide bond</keyword>
<evidence type="ECO:0000259" key="18">
    <source>
        <dbReference type="PROSITE" id="PS50126"/>
    </source>
</evidence>
<evidence type="ECO:0000256" key="11">
    <source>
        <dbReference type="ARBA" id="ARBA00059726"/>
    </source>
</evidence>
<feature type="domain" description="S1 motif" evidence="18">
    <location>
        <begin position="133"/>
        <end position="216"/>
    </location>
</feature>
<dbReference type="PROSITE" id="PS50126">
    <property type="entry name" value="S1"/>
    <property type="match status" value="14"/>
</dbReference>
<evidence type="ECO:0000256" key="13">
    <source>
        <dbReference type="ARBA" id="ARBA00067510"/>
    </source>
</evidence>
<reference evidence="19 20" key="1">
    <citation type="journal article" date="2022" name="Cell">
        <title>Repeat-based holocentromeres influence genome architecture and karyotype evolution.</title>
        <authorList>
            <person name="Hofstatter P.G."/>
            <person name="Thangavel G."/>
            <person name="Lux T."/>
            <person name="Neumann P."/>
            <person name="Vondrak T."/>
            <person name="Novak P."/>
            <person name="Zhang M."/>
            <person name="Costa L."/>
            <person name="Castellani M."/>
            <person name="Scott A."/>
            <person name="Toegelov H."/>
            <person name="Fuchs J."/>
            <person name="Mata-Sucre Y."/>
            <person name="Dias Y."/>
            <person name="Vanzela A.L.L."/>
            <person name="Huettel B."/>
            <person name="Almeida C.C.S."/>
            <person name="Simkova H."/>
            <person name="Souza G."/>
            <person name="Pedrosa-Harand A."/>
            <person name="Macas J."/>
            <person name="Mayer K.F.X."/>
            <person name="Houben A."/>
            <person name="Marques A."/>
        </authorList>
    </citation>
    <scope>NUCLEOTIDE SEQUENCE [LARGE SCALE GENOMIC DNA]</scope>
    <source>
        <strain evidence="19">RhyTen1mFocal</strain>
    </source>
</reference>
<feature type="domain" description="S1 motif" evidence="18">
    <location>
        <begin position="232"/>
        <end position="294"/>
    </location>
</feature>
<dbReference type="PANTHER" id="PTHR23270">
    <property type="entry name" value="PROGRAMMED CELL DEATH PROTEIN 11 PRE-RRNA PROCESSING PROTEIN RRP5"/>
    <property type="match status" value="1"/>
</dbReference>
<dbReference type="GO" id="GO:0032040">
    <property type="term" value="C:small-subunit processome"/>
    <property type="evidence" value="ECO:0007669"/>
    <property type="project" value="TreeGrafter"/>
</dbReference>
<keyword evidence="6" id="KW-0677">Repeat</keyword>
<feature type="domain" description="S1 motif" evidence="18">
    <location>
        <begin position="1437"/>
        <end position="1507"/>
    </location>
</feature>
<feature type="compositionally biased region" description="Basic and acidic residues" evidence="17">
    <location>
        <begin position="32"/>
        <end position="41"/>
    </location>
</feature>
<feature type="domain" description="S1 motif" evidence="18">
    <location>
        <begin position="755"/>
        <end position="824"/>
    </location>
</feature>
<dbReference type="PANTHER" id="PTHR23270:SF10">
    <property type="entry name" value="PROTEIN RRP5 HOMOLOG"/>
    <property type="match status" value="1"/>
</dbReference>
<comment type="function">
    <text evidence="11">Essential for the generation of mature 18S rRNA, specifically necessary for cleavages at sites A0, 1 and 2 of the 47S precursor. Directly interacts with U3 snoRNA.</text>
</comment>
<evidence type="ECO:0000313" key="19">
    <source>
        <dbReference type="EMBL" id="KAJ3705484.1"/>
    </source>
</evidence>
<dbReference type="Pfam" id="PF23231">
    <property type="entry name" value="HAT_Syf1_CNRKL1_C"/>
    <property type="match status" value="1"/>
</dbReference>
<name>A0AAD5ZWR0_9POAL</name>
<dbReference type="Proteomes" id="UP001210211">
    <property type="component" value="Unassembled WGS sequence"/>
</dbReference>
<dbReference type="Pfam" id="PF24685">
    <property type="entry name" value="OB_RRP5_4th"/>
    <property type="match status" value="1"/>
</dbReference>
<feature type="domain" description="S1 motif" evidence="18">
    <location>
        <begin position="1247"/>
        <end position="1321"/>
    </location>
</feature>
<gene>
    <name evidence="19" type="ORF">LUZ61_009189</name>
</gene>
<proteinExistence type="predicted"/>
<dbReference type="FunFam" id="2.40.50.140:FF:000155">
    <property type="entry name" value="rRNA biogenesis protein RRP5"/>
    <property type="match status" value="1"/>
</dbReference>
<feature type="compositionally biased region" description="Basic and acidic residues" evidence="17">
    <location>
        <begin position="65"/>
        <end position="76"/>
    </location>
</feature>
<feature type="region of interest" description="Disordered" evidence="17">
    <location>
        <begin position="1551"/>
        <end position="1579"/>
    </location>
</feature>
<evidence type="ECO:0000256" key="5">
    <source>
        <dbReference type="ARBA" id="ARBA00022553"/>
    </source>
</evidence>
<evidence type="ECO:0000256" key="15">
    <source>
        <dbReference type="ARBA" id="ARBA00076674"/>
    </source>
</evidence>
<dbReference type="FunFam" id="2.40.50.140:FF:000179">
    <property type="entry name" value="rRNA biogenesis protein RRP5"/>
    <property type="match status" value="1"/>
</dbReference>
<organism evidence="19 20">
    <name type="scientific">Rhynchospora tenuis</name>
    <dbReference type="NCBI Taxonomy" id="198213"/>
    <lineage>
        <taxon>Eukaryota</taxon>
        <taxon>Viridiplantae</taxon>
        <taxon>Streptophyta</taxon>
        <taxon>Embryophyta</taxon>
        <taxon>Tracheophyta</taxon>
        <taxon>Spermatophyta</taxon>
        <taxon>Magnoliopsida</taxon>
        <taxon>Liliopsida</taxon>
        <taxon>Poales</taxon>
        <taxon>Cyperaceae</taxon>
        <taxon>Cyperoideae</taxon>
        <taxon>Rhynchosporeae</taxon>
        <taxon>Rhynchospora</taxon>
    </lineage>
</organism>
<evidence type="ECO:0000256" key="7">
    <source>
        <dbReference type="ARBA" id="ARBA00022843"/>
    </source>
</evidence>
<dbReference type="GO" id="GO:0003723">
    <property type="term" value="F:RNA binding"/>
    <property type="evidence" value="ECO:0007669"/>
    <property type="project" value="TreeGrafter"/>
</dbReference>
<evidence type="ECO:0000256" key="3">
    <source>
        <dbReference type="ARBA" id="ARBA00022517"/>
    </source>
</evidence>
<keyword evidence="5" id="KW-0597">Phosphoprotein</keyword>
<dbReference type="CDD" id="cd05695">
    <property type="entry name" value="S1_Rrp5_repeat_hs3"/>
    <property type="match status" value="1"/>
</dbReference>
<evidence type="ECO:0000256" key="17">
    <source>
        <dbReference type="SAM" id="MobiDB-lite"/>
    </source>
</evidence>
<evidence type="ECO:0000256" key="1">
    <source>
        <dbReference type="ARBA" id="ARBA00004604"/>
    </source>
</evidence>
<protein>
    <recommendedName>
        <fullName evidence="13">Protein RRP5 homolog</fullName>
    </recommendedName>
    <alternativeName>
        <fullName evidence="16">Programmed cell death protein 11</fullName>
    </alternativeName>
    <alternativeName>
        <fullName evidence="15">Ribosomal RNA-processing protein 5</fullName>
    </alternativeName>
    <alternativeName>
        <fullName evidence="14">rRNA biogenesis protein RRP5</fullName>
    </alternativeName>
</protein>
<keyword evidence="10" id="KW-0687">Ribonucleoprotein</keyword>
<dbReference type="InterPro" id="IPR011990">
    <property type="entry name" value="TPR-like_helical_dom_sf"/>
</dbReference>
<feature type="compositionally biased region" description="Basic residues" evidence="17">
    <location>
        <begin position="88"/>
        <end position="98"/>
    </location>
</feature>
<feature type="domain" description="S1 motif" evidence="18">
    <location>
        <begin position="665"/>
        <end position="735"/>
    </location>
</feature>
<keyword evidence="20" id="KW-1185">Reference proteome</keyword>
<evidence type="ECO:0000256" key="14">
    <source>
        <dbReference type="ARBA" id="ARBA00073619"/>
    </source>
</evidence>
<dbReference type="Pfam" id="PF23459">
    <property type="entry name" value="S1_RRP5"/>
    <property type="match status" value="2"/>
</dbReference>
<dbReference type="InterPro" id="IPR057301">
    <property type="entry name" value="Rrp5_OB_4th"/>
</dbReference>
<keyword evidence="9" id="KW-0539">Nucleus</keyword>
<dbReference type="CDD" id="cd04461">
    <property type="entry name" value="S1_Rrp5_repeat_hs8_sc7"/>
    <property type="match status" value="1"/>
</dbReference>
<dbReference type="SUPFAM" id="SSF48452">
    <property type="entry name" value="TPR-like"/>
    <property type="match status" value="1"/>
</dbReference>
<evidence type="ECO:0000256" key="12">
    <source>
        <dbReference type="ARBA" id="ARBA00062488"/>
    </source>
</evidence>
<keyword evidence="7" id="KW-0832">Ubl conjugation</keyword>
<feature type="domain" description="S1 motif" evidence="18">
    <location>
        <begin position="1148"/>
        <end position="1219"/>
    </location>
</feature>
<feature type="domain" description="S1 motif" evidence="18">
    <location>
        <begin position="403"/>
        <end position="477"/>
    </location>
</feature>
<keyword evidence="3" id="KW-0690">Ribosome biogenesis</keyword>
<keyword evidence="8" id="KW-0007">Acetylation</keyword>
<dbReference type="InterPro" id="IPR045209">
    <property type="entry name" value="Rrp5"/>
</dbReference>
<dbReference type="InterPro" id="IPR003029">
    <property type="entry name" value="S1_domain"/>
</dbReference>
<evidence type="ECO:0000256" key="10">
    <source>
        <dbReference type="ARBA" id="ARBA00023274"/>
    </source>
</evidence>
<evidence type="ECO:0000256" key="8">
    <source>
        <dbReference type="ARBA" id="ARBA00022990"/>
    </source>
</evidence>
<feature type="domain" description="S1 motif" evidence="18">
    <location>
        <begin position="1347"/>
        <end position="1416"/>
    </location>
</feature>
<feature type="domain" description="S1 motif" evidence="18">
    <location>
        <begin position="494"/>
        <end position="561"/>
    </location>
</feature>
<feature type="domain" description="S1 motif" evidence="18">
    <location>
        <begin position="1047"/>
        <end position="1125"/>
    </location>
</feature>
<evidence type="ECO:0000256" key="2">
    <source>
        <dbReference type="ARBA" id="ARBA00022499"/>
    </source>
</evidence>
<dbReference type="CDD" id="cd05694">
    <property type="entry name" value="S1_Rrp5_repeat_hs2_sc2"/>
    <property type="match status" value="1"/>
</dbReference>
<dbReference type="FunFam" id="1.25.40.10:FF:000065">
    <property type="entry name" value="Programmed cell death 11"/>
    <property type="match status" value="1"/>
</dbReference>
<dbReference type="GO" id="GO:0006364">
    <property type="term" value="P:rRNA processing"/>
    <property type="evidence" value="ECO:0007669"/>
    <property type="project" value="UniProtKB-KW"/>
</dbReference>
<accession>A0AAD5ZWR0</accession>
<dbReference type="SMART" id="SM00386">
    <property type="entry name" value="HAT"/>
    <property type="match status" value="5"/>
</dbReference>
<dbReference type="EMBL" id="JAMRDG010000001">
    <property type="protein sequence ID" value="KAJ3705484.1"/>
    <property type="molecule type" value="Genomic_DNA"/>
</dbReference>
<dbReference type="FunFam" id="2.40.50.140:FF:000148">
    <property type="entry name" value="protein RRP5 homolog isoform X1"/>
    <property type="match status" value="1"/>
</dbReference>
<dbReference type="Gene3D" id="2.40.50.140">
    <property type="entry name" value="Nucleic acid-binding proteins"/>
    <property type="match status" value="11"/>
</dbReference>
<evidence type="ECO:0000313" key="20">
    <source>
        <dbReference type="Proteomes" id="UP001210211"/>
    </source>
</evidence>
<dbReference type="InterPro" id="IPR003107">
    <property type="entry name" value="HAT"/>
</dbReference>
<comment type="subcellular location">
    <subcellularLocation>
        <location evidence="1">Nucleus</location>
        <location evidence="1">Nucleolus</location>
    </subcellularLocation>
</comment>
<feature type="region of interest" description="Disordered" evidence="17">
    <location>
        <begin position="1"/>
        <end position="103"/>
    </location>
</feature>
<evidence type="ECO:0000256" key="9">
    <source>
        <dbReference type="ARBA" id="ARBA00023242"/>
    </source>
</evidence>
<keyword evidence="4" id="KW-0698">rRNA processing</keyword>
<dbReference type="InterPro" id="IPR055430">
    <property type="entry name" value="HAT_Syf1_CNRKL1_C"/>
</dbReference>
<feature type="domain" description="S1 motif" evidence="18">
    <location>
        <begin position="581"/>
        <end position="650"/>
    </location>
</feature>
<dbReference type="SMART" id="SM00316">
    <property type="entry name" value="S1"/>
    <property type="match status" value="15"/>
</dbReference>
<dbReference type="FunFam" id="2.40.50.140:FF:000103">
    <property type="entry name" value="protein RRP5 homolog"/>
    <property type="match status" value="1"/>
</dbReference>
<comment type="caution">
    <text evidence="19">The sequence shown here is derived from an EMBL/GenBank/DDBJ whole genome shotgun (WGS) entry which is preliminary data.</text>
</comment>
<comment type="subunit">
    <text evidence="12">Interacts with NF-kappa-B p50/NFKB1 and NF-kappa-B p65/RELA.</text>
</comment>
<evidence type="ECO:0000256" key="4">
    <source>
        <dbReference type="ARBA" id="ARBA00022552"/>
    </source>
</evidence>
<dbReference type="SUPFAM" id="SSF50249">
    <property type="entry name" value="Nucleic acid-binding proteins"/>
    <property type="match status" value="12"/>
</dbReference>
<dbReference type="FunFam" id="2.40.50.140:FF:000159">
    <property type="entry name" value="rRNA biogenesis protein rrp5"/>
    <property type="match status" value="2"/>
</dbReference>
<sequence length="1944" mass="215826">MVSGIERKKKMPHGRNPKEVPKPHKSFKKQRKEGSEKEASKDLPSSLLIQDDDPEFPRGGVSLLSRDEAAEARAEGEAEFEREERQVGRKGKKDRRIRKPETQEDLGSLFGEGITGKLPRFANRITLKNVKPSMKFWGVVVEVNPKDLVISLPGGLKGFVHAEEISDVPIETEKDTETGIFGRVAHVCQLLPCVVVKVEEDKKDAKGSKRIWLSLKLSLVHKGLSLDAIQEGMVLSAQVKSVEDHGYILHFGPSAFSGFMPRKEDDGNIKTGQLLQCAVKSVDRSRSIVHLSANPELISKSFTKDIKGLSIDHLIPGMMVNARVTSILENGMMLSFLTYFTGTADIFHLPSNIPTGRWKDEYSQNKKVVARILFIDPSTRAVGLTLNTELVLNKLPSINVKVGDIYDKSRVVRVDKGAGLLVEIPSSPAPSPAYINMSEISDEQVSKLEKMFKENSLLRVRILGFRYLEGVAIGTSKASAFEGSVFTHSDVKPGMKVNAKVVVVDSFGAIVQFSSGVKALCPLPHMSELEIVKPPKKFQVGAQLSFRVLGCKSKRITVTYKKTLVKSKLDTLASYADATEGLVTHGWISKIEKHGCFVKFYNGVQGFAPRSELDLQPGIEAESVYHVGQVVKCRIISYKPASKRMNISFVLSPKRTPKGDIANVGTVVSAVVENITPTAVIVNVNSSFKGAIYNEHLADYKDQASAFRDVLKPGYKFDQLIVIDIEGNSLILSAKHSFIHYASEIPSDISEIHSGSVVHGYISNIIETGCFVRFFGNLTGFCPKPIATDEQLEDLTDAFYTGQSVRSHVLNANAESGRIKLSLKHSLCSSSDVSFIRGYFLTEEKIATLQSSKGDQDWVKSFSIGSLVEGKVDATREFGVVVSFKDHSNIVGFIANHQFGGKKLDEGSSVEAVVLDVSRSDGLVDLSCKPELVRAASSAQKKKRSRNTTSDLELHEEVNAVVEIVKQNYLVVSIPGYSYTIGYACTMDYNLQKQPHKSYSPGQSVTAVVGALPSADTSKRLLLLLKSLSDKSRASSSKRAKSNYKVGSVVEGEIVEIKPLELIVRLGAGLQGRVHITEVLEKSEDFVENPFGKYRIGQVLHAQIVAKADRAGKGGKANVLELSVRPSLLKGEGEEIMPPASDFNFSIGDIVRGYVMKVDSEWARLTISRSVTAHIFILDTSSEPNELEKFQNLYRVGQAVNGQIISINKEKRSLRVKPLPPSTELTKISQATNNDTNISGSDNLKKGDIVGGRIKKFLPGVGGVLVQVGPHLYGRVHYTELVDDWVPEPLTGFHEGQLVKTKILDISRSSEGTVHVDLSLRASLLGMKPDFGTGTNRPEKMDDVQPNMEVKGYVKNVTPKGCFIMLSRTIDARILISHLSDEYIQKPDKVFPVGTLVHGRVMSVEASSKKVEVTLRSKIKRELRQPDTVEFNHLHVGDVIHGHVRRVEVYGLFITINNSKLVGLCHVSEISEESIDDLHAIYKTGDKVKAKILKVDEAKNKISLGMKQSYFEDGSDDEMALDDNENDSGADEGVDVDLVLTSLHENGDAELTEAQSRASVPPLQVSLDESDASDDDDKVTSEKVIADGNDVANKKKIKLDKKKAKEERELEISAAEERSLKKDVPKSEEEFEKLVRSSPNSSYVWINYMAFMLDVADVEKARSIAERALRTINIREEEEKLNIWVAYFNLENKYGNPPEEAVKKTFQKALQFCDPKKLHLALLGMYERTEQPKLSDELLGRMTKKFKTSCKVWLRSIQNILKQGKDGSQSIVKRALLSLPQKKHIKFISQTAILEFKGGVPERGRSLFEGILREYPKRTDIWSVYLDQEIRLGDVEIIRALFERATSLILPAKRMKFLFKKYLEFEKTLGEKERIEHVKRKALEYVESSMLPPGIVCTVTKADVENLLVCSHLRWTYAKLGRRYGHKCQMESILKTKDPHTVII</sequence>
<dbReference type="InterPro" id="IPR057302">
    <property type="entry name" value="Rrp5_S1"/>
</dbReference>
<dbReference type="InterPro" id="IPR012340">
    <property type="entry name" value="NA-bd_OB-fold"/>
</dbReference>
<evidence type="ECO:0000256" key="16">
    <source>
        <dbReference type="ARBA" id="ARBA00080810"/>
    </source>
</evidence>
<evidence type="ECO:0000256" key="6">
    <source>
        <dbReference type="ARBA" id="ARBA00022737"/>
    </source>
</evidence>
<dbReference type="Gene3D" id="1.25.40.10">
    <property type="entry name" value="Tetratricopeptide repeat domain"/>
    <property type="match status" value="2"/>
</dbReference>
<dbReference type="Pfam" id="PF00575">
    <property type="entry name" value="S1"/>
    <property type="match status" value="3"/>
</dbReference>
<feature type="compositionally biased region" description="Acidic residues" evidence="17">
    <location>
        <begin position="1568"/>
        <end position="1577"/>
    </location>
</feature>
<feature type="domain" description="S1 motif" evidence="18">
    <location>
        <begin position="865"/>
        <end position="929"/>
    </location>
</feature>